<accession>A0A9W8E8I5</accession>
<organism evidence="3 4">
    <name type="scientific">Dispira parvispora</name>
    <dbReference type="NCBI Taxonomy" id="1520584"/>
    <lineage>
        <taxon>Eukaryota</taxon>
        <taxon>Fungi</taxon>
        <taxon>Fungi incertae sedis</taxon>
        <taxon>Zoopagomycota</taxon>
        <taxon>Kickxellomycotina</taxon>
        <taxon>Dimargaritomycetes</taxon>
        <taxon>Dimargaritales</taxon>
        <taxon>Dimargaritaceae</taxon>
        <taxon>Dispira</taxon>
    </lineage>
</organism>
<keyword evidence="4" id="KW-1185">Reference proteome</keyword>
<gene>
    <name evidence="3" type="ORF">IWQ62_001139</name>
</gene>
<dbReference type="EMBL" id="JANBPY010000157">
    <property type="protein sequence ID" value="KAJ1968612.1"/>
    <property type="molecule type" value="Genomic_DNA"/>
</dbReference>
<dbReference type="Proteomes" id="UP001150925">
    <property type="component" value="Unassembled WGS sequence"/>
</dbReference>
<keyword evidence="2" id="KW-0812">Transmembrane</keyword>
<evidence type="ECO:0000313" key="3">
    <source>
        <dbReference type="EMBL" id="KAJ1968612.1"/>
    </source>
</evidence>
<evidence type="ECO:0000313" key="4">
    <source>
        <dbReference type="Proteomes" id="UP001150925"/>
    </source>
</evidence>
<feature type="compositionally biased region" description="Polar residues" evidence="1">
    <location>
        <begin position="19"/>
        <end position="54"/>
    </location>
</feature>
<sequence length="186" mass="20187">MQPTTTSSRQSRHARPTQHRQGQGKRSSVSTGSPTASNPSREGQSPTATFSPPQRSRRHERTTKDATNRPKPPVGQSTPTVAALPEFVSIPSEFICLEAPPPVFRDPQSERLVSPVQAYADWVALSLSIFSTVTIIGVGSAIPCVIGIAVLCQTREIPEQTQITTFSNEISRSQLSCCQVQFSCTH</sequence>
<keyword evidence="2" id="KW-1133">Transmembrane helix</keyword>
<comment type="caution">
    <text evidence="3">The sequence shown here is derived from an EMBL/GenBank/DDBJ whole genome shotgun (WGS) entry which is preliminary data.</text>
</comment>
<reference evidence="3" key="1">
    <citation type="submission" date="2022-07" db="EMBL/GenBank/DDBJ databases">
        <title>Phylogenomic reconstructions and comparative analyses of Kickxellomycotina fungi.</title>
        <authorList>
            <person name="Reynolds N.K."/>
            <person name="Stajich J.E."/>
            <person name="Barry K."/>
            <person name="Grigoriev I.V."/>
            <person name="Crous P."/>
            <person name="Smith M.E."/>
        </authorList>
    </citation>
    <scope>NUCLEOTIDE SEQUENCE</scope>
    <source>
        <strain evidence="3">RSA 1196</strain>
    </source>
</reference>
<feature type="region of interest" description="Disordered" evidence="1">
    <location>
        <begin position="1"/>
        <end position="79"/>
    </location>
</feature>
<evidence type="ECO:0000256" key="1">
    <source>
        <dbReference type="SAM" id="MobiDB-lite"/>
    </source>
</evidence>
<evidence type="ECO:0000256" key="2">
    <source>
        <dbReference type="SAM" id="Phobius"/>
    </source>
</evidence>
<proteinExistence type="predicted"/>
<keyword evidence="2" id="KW-0472">Membrane</keyword>
<protein>
    <submittedName>
        <fullName evidence="3">Uncharacterized protein</fullName>
    </submittedName>
</protein>
<name>A0A9W8E8I5_9FUNG</name>
<dbReference type="AlphaFoldDB" id="A0A9W8E8I5"/>
<dbReference type="OrthoDB" id="10336745at2759"/>
<feature type="transmembrane region" description="Helical" evidence="2">
    <location>
        <begin position="122"/>
        <end position="152"/>
    </location>
</feature>